<evidence type="ECO:0000313" key="2">
    <source>
        <dbReference type="EMBL" id="TPX48435.1"/>
    </source>
</evidence>
<evidence type="ECO:0000313" key="3">
    <source>
        <dbReference type="Proteomes" id="UP000317494"/>
    </source>
</evidence>
<dbReference type="EMBL" id="QEAN01000100">
    <property type="protein sequence ID" value="TPX48435.1"/>
    <property type="molecule type" value="Genomic_DNA"/>
</dbReference>
<protein>
    <submittedName>
        <fullName evidence="1">Uncharacterized protein</fullName>
    </submittedName>
</protein>
<accession>A0A507D9X5</accession>
<organism evidence="1 3">
    <name type="scientific">Synchytrium endobioticum</name>
    <dbReference type="NCBI Taxonomy" id="286115"/>
    <lineage>
        <taxon>Eukaryota</taxon>
        <taxon>Fungi</taxon>
        <taxon>Fungi incertae sedis</taxon>
        <taxon>Chytridiomycota</taxon>
        <taxon>Chytridiomycota incertae sedis</taxon>
        <taxon>Chytridiomycetes</taxon>
        <taxon>Synchytriales</taxon>
        <taxon>Synchytriaceae</taxon>
        <taxon>Synchytrium</taxon>
    </lineage>
</organism>
<dbReference type="VEuPathDB" id="FungiDB:SeMB42_g02995"/>
<proteinExistence type="predicted"/>
<dbReference type="AlphaFoldDB" id="A0A507D9X5"/>
<evidence type="ECO:0000313" key="1">
    <source>
        <dbReference type="EMBL" id="TPX48432.1"/>
    </source>
</evidence>
<name>A0A507D9X5_9FUNG</name>
<gene>
    <name evidence="2" type="ORF">SeMB42_g02995</name>
    <name evidence="1" type="ORF">SeMB42_g02999</name>
</gene>
<sequence>MIINNNDAGMVDGRIIAAAMYAPLGFATPVTPVGLPRVSTPVRLCTDAKQDIDECPPPSSTLISNFQLTISRNKRYYDKKFDKR</sequence>
<dbReference type="EMBL" id="QEAN01000100">
    <property type="protein sequence ID" value="TPX48432.1"/>
    <property type="molecule type" value="Genomic_DNA"/>
</dbReference>
<reference evidence="1 3" key="1">
    <citation type="journal article" date="2019" name="Sci. Rep.">
        <title>Comparative genomics of chytrid fungi reveal insights into the obligate biotrophic and pathogenic lifestyle of Synchytrium endobioticum.</title>
        <authorList>
            <person name="van de Vossenberg B.T.L.H."/>
            <person name="Warris S."/>
            <person name="Nguyen H.D.T."/>
            <person name="van Gent-Pelzer M.P.E."/>
            <person name="Joly D.L."/>
            <person name="van de Geest H.C."/>
            <person name="Bonants P.J.M."/>
            <person name="Smith D.S."/>
            <person name="Levesque C.A."/>
            <person name="van der Lee T.A.J."/>
        </authorList>
    </citation>
    <scope>NUCLEOTIDE SEQUENCE [LARGE SCALE GENOMIC DNA]</scope>
    <source>
        <strain evidence="1 3">MB42</strain>
    </source>
</reference>
<dbReference type="Proteomes" id="UP000317494">
    <property type="component" value="Unassembled WGS sequence"/>
</dbReference>
<keyword evidence="3" id="KW-1185">Reference proteome</keyword>
<comment type="caution">
    <text evidence="1">The sequence shown here is derived from an EMBL/GenBank/DDBJ whole genome shotgun (WGS) entry which is preliminary data.</text>
</comment>
<dbReference type="VEuPathDB" id="FungiDB:SeMB42_g02999"/>